<evidence type="ECO:0000313" key="2">
    <source>
        <dbReference type="Proteomes" id="UP000319280"/>
    </source>
</evidence>
<dbReference type="EMBL" id="VJMZ01000001">
    <property type="protein sequence ID" value="TRM12108.1"/>
    <property type="molecule type" value="Genomic_DNA"/>
</dbReference>
<keyword evidence="2" id="KW-1185">Reference proteome</keyword>
<dbReference type="PANTHER" id="PTHR13812:SF19">
    <property type="entry name" value="KETIMINE REDUCTASE MU-CRYSTALLIN"/>
    <property type="match status" value="1"/>
</dbReference>
<dbReference type="Pfam" id="PF02423">
    <property type="entry name" value="OCD_Mu_crystall"/>
    <property type="match status" value="1"/>
</dbReference>
<dbReference type="SUPFAM" id="SSF51735">
    <property type="entry name" value="NAD(P)-binding Rossmann-fold domains"/>
    <property type="match status" value="1"/>
</dbReference>
<dbReference type="PIRSF" id="PIRSF001439">
    <property type="entry name" value="CryM"/>
    <property type="match status" value="1"/>
</dbReference>
<comment type="caution">
    <text evidence="1">The sequence shown here is derived from an EMBL/GenBank/DDBJ whole genome shotgun (WGS) entry which is preliminary data.</text>
</comment>
<reference evidence="1 2" key="1">
    <citation type="submission" date="2019-07" db="EMBL/GenBank/DDBJ databases">
        <title>Genomic analysis of Lentibacillus sp. NKC851-2.</title>
        <authorList>
            <person name="Oh Y.J."/>
        </authorList>
    </citation>
    <scope>NUCLEOTIDE SEQUENCE [LARGE SCALE GENOMIC DNA]</scope>
    <source>
        <strain evidence="1 2">NKC851-2</strain>
    </source>
</reference>
<protein>
    <submittedName>
        <fullName evidence="1">Ornithine cyclodeaminase family protein</fullName>
    </submittedName>
</protein>
<dbReference type="InterPro" id="IPR023401">
    <property type="entry name" value="ODC_N"/>
</dbReference>
<dbReference type="InterPro" id="IPR003462">
    <property type="entry name" value="ODC_Mu_crystall"/>
</dbReference>
<proteinExistence type="predicted"/>
<sequence>MLFLSEQNIKEAVSMKDVIDAVDATYSVYASGEFQMPERMHVQDGDNTLLLMPCFTSDAIATKLVTIFPNNETHPTLHGLVVLSDNETGEVKSVLNGSFLTGMRTGAIGGSAVRHLAGEQTSSLAVIGTGTQGFYQTVAACTERPIEHIYLYNRSQEKIEAFKTAILNWIDSPVQVHPMSSAEEAIRDADIVITATTSKEPVLPDFPDLLKNKLFIGIGSFQPTMREFPQSLYSIADTVMVDTEHAIAESGDIATPLEEGWINKEAITTMSHHVTSESQIYSRKNGTILFKSTGMALFDVVVANLMYQKAQQNGTGTNLSL</sequence>
<dbReference type="PANTHER" id="PTHR13812">
    <property type="entry name" value="KETIMINE REDUCTASE MU-CRYSTALLIN"/>
    <property type="match status" value="1"/>
</dbReference>
<accession>A0A549YJQ1</accession>
<dbReference type="AlphaFoldDB" id="A0A549YJQ1"/>
<dbReference type="InterPro" id="IPR036291">
    <property type="entry name" value="NAD(P)-bd_dom_sf"/>
</dbReference>
<dbReference type="RefSeq" id="WP_142791103.1">
    <property type="nucleotide sequence ID" value="NZ_VJMZ01000001.1"/>
</dbReference>
<name>A0A549YJQ1_9BACI</name>
<dbReference type="Proteomes" id="UP000319280">
    <property type="component" value="Unassembled WGS sequence"/>
</dbReference>
<gene>
    <name evidence="1" type="ORF">FH966_10665</name>
</gene>
<organism evidence="1 2">
    <name type="scientific">Lentibacillus cibarius</name>
    <dbReference type="NCBI Taxonomy" id="2583219"/>
    <lineage>
        <taxon>Bacteria</taxon>
        <taxon>Bacillati</taxon>
        <taxon>Bacillota</taxon>
        <taxon>Bacilli</taxon>
        <taxon>Bacillales</taxon>
        <taxon>Bacillaceae</taxon>
        <taxon>Lentibacillus</taxon>
    </lineage>
</organism>
<dbReference type="GO" id="GO:0005737">
    <property type="term" value="C:cytoplasm"/>
    <property type="evidence" value="ECO:0007669"/>
    <property type="project" value="TreeGrafter"/>
</dbReference>
<dbReference type="Gene3D" id="3.40.50.720">
    <property type="entry name" value="NAD(P)-binding Rossmann-like Domain"/>
    <property type="match status" value="1"/>
</dbReference>
<evidence type="ECO:0000313" key="1">
    <source>
        <dbReference type="EMBL" id="TRM12108.1"/>
    </source>
</evidence>
<dbReference type="Gene3D" id="3.30.1780.10">
    <property type="entry name" value="ornithine cyclodeaminase, domain 1"/>
    <property type="match status" value="1"/>
</dbReference>